<evidence type="ECO:0000256" key="2">
    <source>
        <dbReference type="ARBA" id="ARBA00004170"/>
    </source>
</evidence>
<evidence type="ECO:0000256" key="1">
    <source>
        <dbReference type="ARBA" id="ARBA00003456"/>
    </source>
</evidence>
<dbReference type="Proteomes" id="UP000230775">
    <property type="component" value="Unassembled WGS sequence"/>
</dbReference>
<keyword evidence="8" id="KW-0139">CF(1)</keyword>
<dbReference type="EMBL" id="PEZI01000035">
    <property type="protein sequence ID" value="PIS14641.1"/>
    <property type="molecule type" value="Genomic_DNA"/>
</dbReference>
<keyword evidence="6" id="KW-0406">Ion transport</keyword>
<keyword evidence="4" id="KW-0813">Transport</keyword>
<evidence type="ECO:0000256" key="3">
    <source>
        <dbReference type="ARBA" id="ARBA00007681"/>
    </source>
</evidence>
<evidence type="ECO:0000256" key="7">
    <source>
        <dbReference type="ARBA" id="ARBA00023136"/>
    </source>
</evidence>
<dbReference type="SUPFAM" id="SSF52943">
    <property type="entry name" value="ATP synthase (F1-ATPase), gamma subunit"/>
    <property type="match status" value="1"/>
</dbReference>
<evidence type="ECO:0000313" key="11">
    <source>
        <dbReference type="Proteomes" id="UP000230775"/>
    </source>
</evidence>
<evidence type="ECO:0000256" key="8">
    <source>
        <dbReference type="ARBA" id="ARBA00023196"/>
    </source>
</evidence>
<proteinExistence type="inferred from homology"/>
<keyword evidence="7" id="KW-0472">Membrane</keyword>
<evidence type="ECO:0000256" key="4">
    <source>
        <dbReference type="ARBA" id="ARBA00022448"/>
    </source>
</evidence>
<keyword evidence="9" id="KW-0066">ATP synthesis</keyword>
<accession>A0A2H0WPT8</accession>
<dbReference type="GO" id="GO:0046933">
    <property type="term" value="F:proton-transporting ATP synthase activity, rotational mechanism"/>
    <property type="evidence" value="ECO:0007669"/>
    <property type="project" value="InterPro"/>
</dbReference>
<evidence type="ECO:0000313" key="10">
    <source>
        <dbReference type="EMBL" id="PIS14641.1"/>
    </source>
</evidence>
<dbReference type="GO" id="GO:0045259">
    <property type="term" value="C:proton-transporting ATP synthase complex"/>
    <property type="evidence" value="ECO:0007669"/>
    <property type="project" value="UniProtKB-KW"/>
</dbReference>
<dbReference type="InterPro" id="IPR035968">
    <property type="entry name" value="ATP_synth_F1_ATPase_gsu"/>
</dbReference>
<name>A0A2H0WPT8_9BACT</name>
<keyword evidence="5" id="KW-0375">Hydrogen ion transport</keyword>
<evidence type="ECO:0000256" key="6">
    <source>
        <dbReference type="ARBA" id="ARBA00023065"/>
    </source>
</evidence>
<comment type="similarity">
    <text evidence="3">Belongs to the ATPase gamma chain family.</text>
</comment>
<dbReference type="Gene3D" id="3.40.1380.10">
    <property type="match status" value="1"/>
</dbReference>
<comment type="function">
    <text evidence="1">Produces ATP from ADP in the presence of a proton gradient across the membrane. The gamma chain is believed to be important in regulating ATPase activity and the flow of protons through the CF(0) complex.</text>
</comment>
<evidence type="ECO:0000256" key="5">
    <source>
        <dbReference type="ARBA" id="ARBA00022781"/>
    </source>
</evidence>
<dbReference type="InterPro" id="IPR000131">
    <property type="entry name" value="ATP_synth_F1_gsu"/>
</dbReference>
<evidence type="ECO:0000256" key="9">
    <source>
        <dbReference type="ARBA" id="ARBA00023310"/>
    </source>
</evidence>
<dbReference type="AlphaFoldDB" id="A0A2H0WPT8"/>
<organism evidence="10 11">
    <name type="scientific">Candidatus Shapirobacteria bacterium CG09_land_8_20_14_0_10_39_12</name>
    <dbReference type="NCBI Taxonomy" id="1974885"/>
    <lineage>
        <taxon>Bacteria</taxon>
        <taxon>Candidatus Shapironibacteriota</taxon>
    </lineage>
</organism>
<gene>
    <name evidence="10" type="ORF">COT64_01580</name>
</gene>
<comment type="caution">
    <text evidence="10">The sequence shown here is derived from an EMBL/GenBank/DDBJ whole genome shotgun (WGS) entry which is preliminary data.</text>
</comment>
<dbReference type="Pfam" id="PF00231">
    <property type="entry name" value="ATP-synt"/>
    <property type="match status" value="1"/>
</dbReference>
<sequence>MKTTDTDTVYLTGLGKVIKAYEEIAATRMRVIRSGVVKNREFTGQLNQIFCLVKNSYIKETQKYQVQMLRQKNGRIARIFFSTNTGLYGDIIQRIFNLYASDLKDASSDAIIIGRLGKGLFESYYKGKKYTYFEIADKEVSLDQIANIVEFLAPYESVYVYHGLFKNILMQEAVCTNISGDSLPAPEEKVPTRKLIFEPLLTKTLRFFETEIFSGLLVHVVFESQLAKFSSRMASLEQASENIQKERILAIMQSSLLKKRSMNKKQLEMMAGSRLWGV</sequence>
<comment type="subcellular location">
    <subcellularLocation>
        <location evidence="2">Membrane</location>
        <topology evidence="2">Peripheral membrane protein</topology>
    </subcellularLocation>
</comment>
<protein>
    <recommendedName>
        <fullName evidence="12">ATP synthase gamma chain</fullName>
    </recommendedName>
</protein>
<reference evidence="11" key="1">
    <citation type="submission" date="2017-09" db="EMBL/GenBank/DDBJ databases">
        <title>Depth-based differentiation of microbial function through sediment-hosted aquifers and enrichment of novel symbionts in the deep terrestrial subsurface.</title>
        <authorList>
            <person name="Probst A.J."/>
            <person name="Ladd B."/>
            <person name="Jarett J.K."/>
            <person name="Geller-Mcgrath D.E."/>
            <person name="Sieber C.M.K."/>
            <person name="Emerson J.B."/>
            <person name="Anantharaman K."/>
            <person name="Thomas B.C."/>
            <person name="Malmstrom R."/>
            <person name="Stieglmeier M."/>
            <person name="Klingl A."/>
            <person name="Woyke T."/>
            <person name="Ryan C.M."/>
            <person name="Banfield J.F."/>
        </authorList>
    </citation>
    <scope>NUCLEOTIDE SEQUENCE [LARGE SCALE GENOMIC DNA]</scope>
</reference>
<evidence type="ECO:0008006" key="12">
    <source>
        <dbReference type="Google" id="ProtNLM"/>
    </source>
</evidence>